<name>A0ABZ2TWK1_9ACTN</name>
<feature type="transmembrane region" description="Helical" evidence="1">
    <location>
        <begin position="81"/>
        <end position="100"/>
    </location>
</feature>
<feature type="transmembrane region" description="Helical" evidence="1">
    <location>
        <begin position="132"/>
        <end position="151"/>
    </location>
</feature>
<feature type="transmembrane region" description="Helical" evidence="1">
    <location>
        <begin position="21"/>
        <end position="42"/>
    </location>
</feature>
<evidence type="ECO:0000256" key="1">
    <source>
        <dbReference type="SAM" id="Phobius"/>
    </source>
</evidence>
<protein>
    <submittedName>
        <fullName evidence="2">Uncharacterized protein</fullName>
    </submittedName>
</protein>
<dbReference type="EMBL" id="CP136137">
    <property type="protein sequence ID" value="WYY05883.1"/>
    <property type="molecule type" value="Genomic_DNA"/>
</dbReference>
<accession>A0ABZ2TWK1</accession>
<evidence type="ECO:0000313" key="2">
    <source>
        <dbReference type="EMBL" id="WYY05883.1"/>
    </source>
</evidence>
<sequence length="354" mass="37644">MTRGPLRRELVAEPIIGGVALVAAVVAYLAVLTGAVAIIGAAEGMTASFWFGVAIALICYSAAFAVCLYPPPGALSRRAAIAATGLVVAGQTATWGTAVIDRAPNIGIYEPLIATAYAIFVTIIFRNHLRVAWFGFVAGLAVTLLLGPHSGDGDWWTPLETTSLVVVLVVSAASLALTPLLGEIDALAIRRRRLAADDDIEQAAVARREQRIDRIDRRVRPVLENIVETRSITADDVAFARLAESRLRDGIRAPAFDTAAIRDAVWRARARGVSVTLLDDGGLRALAEEDTADFLAELLPLLCAELDALAEGEIIARVAPAGRSPIATVTIVLRGTRRRVEFGCDGRVARVVQV</sequence>
<dbReference type="Proteomes" id="UP001479933">
    <property type="component" value="Chromosome"/>
</dbReference>
<keyword evidence="3" id="KW-1185">Reference proteome</keyword>
<feature type="transmembrane region" description="Helical" evidence="1">
    <location>
        <begin position="163"/>
        <end position="182"/>
    </location>
</feature>
<keyword evidence="1" id="KW-0812">Transmembrane</keyword>
<keyword evidence="1" id="KW-0472">Membrane</keyword>
<reference evidence="2 3" key="1">
    <citation type="journal article" date="2023" name="Virus Evol.">
        <title>Computational host range prediction-The good, the bad, and the ugly.</title>
        <authorList>
            <person name="Howell A.A."/>
            <person name="Versoza C.J."/>
            <person name="Pfeifer S.P."/>
        </authorList>
    </citation>
    <scope>NUCLEOTIDE SEQUENCE [LARGE SCALE GENOMIC DNA]</scope>
    <source>
        <strain evidence="2 3">1610/1b</strain>
    </source>
</reference>
<evidence type="ECO:0000313" key="3">
    <source>
        <dbReference type="Proteomes" id="UP001479933"/>
    </source>
</evidence>
<proteinExistence type="predicted"/>
<keyword evidence="1" id="KW-1133">Transmembrane helix</keyword>
<feature type="transmembrane region" description="Helical" evidence="1">
    <location>
        <begin position="48"/>
        <end position="69"/>
    </location>
</feature>
<feature type="transmembrane region" description="Helical" evidence="1">
    <location>
        <begin position="106"/>
        <end position="125"/>
    </location>
</feature>
<gene>
    <name evidence="2" type="ORF">RVF87_12405</name>
</gene>
<organism evidence="2 3">
    <name type="scientific">Gordonia hydrophobica</name>
    <dbReference type="NCBI Taxonomy" id="40516"/>
    <lineage>
        <taxon>Bacteria</taxon>
        <taxon>Bacillati</taxon>
        <taxon>Actinomycetota</taxon>
        <taxon>Actinomycetes</taxon>
        <taxon>Mycobacteriales</taxon>
        <taxon>Gordoniaceae</taxon>
        <taxon>Gordonia</taxon>
    </lineage>
</organism>
<dbReference type="RefSeq" id="WP_066172130.1">
    <property type="nucleotide sequence ID" value="NZ_CP136137.1"/>
</dbReference>